<dbReference type="PANTHER" id="PTHR14226">
    <property type="entry name" value="NEUROPATHY TARGET ESTERASE/SWISS CHEESE D.MELANOGASTER"/>
    <property type="match status" value="1"/>
</dbReference>
<dbReference type="Gene3D" id="3.40.1090.10">
    <property type="entry name" value="Cytosolic phospholipase A2 catalytic domain"/>
    <property type="match status" value="1"/>
</dbReference>
<dbReference type="InterPro" id="IPR016035">
    <property type="entry name" value="Acyl_Trfase/lysoPLipase"/>
</dbReference>
<feature type="short sequence motif" description="GXGXXG" evidence="4">
    <location>
        <begin position="13"/>
        <end position="18"/>
    </location>
</feature>
<reference evidence="6 7" key="1">
    <citation type="submission" date="2018-07" db="EMBL/GenBank/DDBJ databases">
        <title>Chitinophaga K2CV101002-2 sp. nov., isolated from a monsoon evergreen broad-leaved forest soil.</title>
        <authorList>
            <person name="Lv Y."/>
        </authorList>
    </citation>
    <scope>NUCLEOTIDE SEQUENCE [LARGE SCALE GENOMIC DNA]</scope>
    <source>
        <strain evidence="6 7">GDMCC 1.1288</strain>
    </source>
</reference>
<dbReference type="GO" id="GO:0016042">
    <property type="term" value="P:lipid catabolic process"/>
    <property type="evidence" value="ECO:0007669"/>
    <property type="project" value="UniProtKB-KW"/>
</dbReference>
<dbReference type="PANTHER" id="PTHR14226:SF29">
    <property type="entry name" value="NEUROPATHY TARGET ESTERASE SWS"/>
    <property type="match status" value="1"/>
</dbReference>
<dbReference type="SUPFAM" id="SSF52151">
    <property type="entry name" value="FabD/lysophospholipase-like"/>
    <property type="match status" value="1"/>
</dbReference>
<proteinExistence type="predicted"/>
<organism evidence="6 7">
    <name type="scientific">Chitinophaga silvatica</name>
    <dbReference type="NCBI Taxonomy" id="2282649"/>
    <lineage>
        <taxon>Bacteria</taxon>
        <taxon>Pseudomonadati</taxon>
        <taxon>Bacteroidota</taxon>
        <taxon>Chitinophagia</taxon>
        <taxon>Chitinophagales</taxon>
        <taxon>Chitinophagaceae</taxon>
        <taxon>Chitinophaga</taxon>
    </lineage>
</organism>
<comment type="caution">
    <text evidence="6">The sequence shown here is derived from an EMBL/GenBank/DDBJ whole genome shotgun (WGS) entry which is preliminary data.</text>
</comment>
<keyword evidence="2" id="KW-0442">Lipid degradation</keyword>
<comment type="caution">
    <text evidence="4">Lacks conserved residue(s) required for the propagation of feature annotation.</text>
</comment>
<accession>A0A3E1YDM8</accession>
<dbReference type="Proteomes" id="UP000260644">
    <property type="component" value="Unassembled WGS sequence"/>
</dbReference>
<evidence type="ECO:0000313" key="6">
    <source>
        <dbReference type="EMBL" id="RFS24710.1"/>
    </source>
</evidence>
<dbReference type="InterPro" id="IPR050301">
    <property type="entry name" value="NTE"/>
</dbReference>
<dbReference type="GO" id="GO:0016787">
    <property type="term" value="F:hydrolase activity"/>
    <property type="evidence" value="ECO:0007669"/>
    <property type="project" value="UniProtKB-KW"/>
</dbReference>
<dbReference type="PROSITE" id="PS51635">
    <property type="entry name" value="PNPLA"/>
    <property type="match status" value="1"/>
</dbReference>
<dbReference type="Pfam" id="PF01734">
    <property type="entry name" value="Patatin"/>
    <property type="match status" value="1"/>
</dbReference>
<dbReference type="OrthoDB" id="9770965at2"/>
<evidence type="ECO:0000256" key="3">
    <source>
        <dbReference type="ARBA" id="ARBA00023098"/>
    </source>
</evidence>
<keyword evidence="7" id="KW-1185">Reference proteome</keyword>
<name>A0A3E1YDM8_9BACT</name>
<dbReference type="EMBL" id="QPMM01000002">
    <property type="protein sequence ID" value="RFS24710.1"/>
    <property type="molecule type" value="Genomic_DNA"/>
</dbReference>
<dbReference type="RefSeq" id="WP_116974557.1">
    <property type="nucleotide sequence ID" value="NZ_QPMM01000002.1"/>
</dbReference>
<gene>
    <name evidence="6" type="ORF">DVR12_05790</name>
</gene>
<feature type="domain" description="PNPLA" evidence="5">
    <location>
        <begin position="9"/>
        <end position="82"/>
    </location>
</feature>
<evidence type="ECO:0000313" key="7">
    <source>
        <dbReference type="Proteomes" id="UP000260644"/>
    </source>
</evidence>
<keyword evidence="1" id="KW-0378">Hydrolase</keyword>
<dbReference type="InterPro" id="IPR002641">
    <property type="entry name" value="PNPLA_dom"/>
</dbReference>
<evidence type="ECO:0000256" key="1">
    <source>
        <dbReference type="ARBA" id="ARBA00022801"/>
    </source>
</evidence>
<dbReference type="AlphaFoldDB" id="A0A3E1YDM8"/>
<keyword evidence="3" id="KW-0443">Lipid metabolism</keyword>
<evidence type="ECO:0000259" key="5">
    <source>
        <dbReference type="PROSITE" id="PS51635"/>
    </source>
</evidence>
<protein>
    <recommendedName>
        <fullName evidence="5">PNPLA domain-containing protein</fullName>
    </recommendedName>
</protein>
<evidence type="ECO:0000256" key="2">
    <source>
        <dbReference type="ARBA" id="ARBA00022963"/>
    </source>
</evidence>
<evidence type="ECO:0000256" key="4">
    <source>
        <dbReference type="PROSITE-ProRule" id="PRU01161"/>
    </source>
</evidence>
<sequence>MNTITKRPFVLSGGGSRGFAHLGVLKAFIEKDIYPEVISATSAGSIAAAYICDGYSISGSFLQKVNLDCRCSGRTGEVVCFL</sequence>